<organism evidence="1 2">
    <name type="scientific">Acanthopleuribacter pedis</name>
    <dbReference type="NCBI Taxonomy" id="442870"/>
    <lineage>
        <taxon>Bacteria</taxon>
        <taxon>Pseudomonadati</taxon>
        <taxon>Acidobacteriota</taxon>
        <taxon>Holophagae</taxon>
        <taxon>Acanthopleuribacterales</taxon>
        <taxon>Acanthopleuribacteraceae</taxon>
        <taxon>Acanthopleuribacter</taxon>
    </lineage>
</organism>
<name>A0A8J7QC31_9BACT</name>
<reference evidence="1" key="1">
    <citation type="submission" date="2021-03" db="EMBL/GenBank/DDBJ databases">
        <authorList>
            <person name="Wang G."/>
        </authorList>
    </citation>
    <scope>NUCLEOTIDE SEQUENCE</scope>
    <source>
        <strain evidence="1">KCTC 12899</strain>
    </source>
</reference>
<dbReference type="AlphaFoldDB" id="A0A8J7QC31"/>
<gene>
    <name evidence="1" type="ORF">J3U88_33380</name>
</gene>
<keyword evidence="2" id="KW-1185">Reference proteome</keyword>
<proteinExistence type="predicted"/>
<dbReference type="EMBL" id="JAFREP010000064">
    <property type="protein sequence ID" value="MBO1323407.1"/>
    <property type="molecule type" value="Genomic_DNA"/>
</dbReference>
<accession>A0A8J7QC31</accession>
<sequence>MTQKHVFDEDERKRINVQSDWSAETLLEQVGIAKLKDVVKILPVKRSDVLRAYHRLEKAGLNPYRVMGVRMLWNNWIVRMVVFAPYYRANLTPKFKKVDPSWDSEALLRQTGTFLLSEVSHLTPFSSHQLRHQSLLLEDPRAVMGVYKNPDLNRYLVDIPVFRQWLKKLWENGGTFVPEQSPSKDDAP</sequence>
<evidence type="ECO:0000313" key="1">
    <source>
        <dbReference type="EMBL" id="MBO1323407.1"/>
    </source>
</evidence>
<comment type="caution">
    <text evidence="1">The sequence shown here is derived from an EMBL/GenBank/DDBJ whole genome shotgun (WGS) entry which is preliminary data.</text>
</comment>
<dbReference type="Proteomes" id="UP000664417">
    <property type="component" value="Unassembled WGS sequence"/>
</dbReference>
<protein>
    <submittedName>
        <fullName evidence="1">Uncharacterized protein</fullName>
    </submittedName>
</protein>
<dbReference type="RefSeq" id="WP_207863560.1">
    <property type="nucleotide sequence ID" value="NZ_JAFREP010000064.1"/>
</dbReference>
<evidence type="ECO:0000313" key="2">
    <source>
        <dbReference type="Proteomes" id="UP000664417"/>
    </source>
</evidence>